<dbReference type="PANTHER" id="PTHR43585:SF2">
    <property type="entry name" value="ATP-GRASP ENZYME FSQD"/>
    <property type="match status" value="1"/>
</dbReference>
<dbReference type="GO" id="GO:0046872">
    <property type="term" value="F:metal ion binding"/>
    <property type="evidence" value="ECO:0007669"/>
    <property type="project" value="InterPro"/>
</dbReference>
<dbReference type="InterPro" id="IPR052032">
    <property type="entry name" value="ATP-dep_AA_Ligase"/>
</dbReference>
<comment type="caution">
    <text evidence="6">The sequence shown here is derived from an EMBL/GenBank/DDBJ whole genome shotgun (WGS) entry which is preliminary data.</text>
</comment>
<dbReference type="GO" id="GO:0016874">
    <property type="term" value="F:ligase activity"/>
    <property type="evidence" value="ECO:0007669"/>
    <property type="project" value="UniProtKB-KW"/>
</dbReference>
<dbReference type="GO" id="GO:0005524">
    <property type="term" value="F:ATP binding"/>
    <property type="evidence" value="ECO:0007669"/>
    <property type="project" value="UniProtKB-UniRule"/>
</dbReference>
<evidence type="ECO:0000313" key="6">
    <source>
        <dbReference type="EMBL" id="TDP37688.1"/>
    </source>
</evidence>
<dbReference type="Proteomes" id="UP000295087">
    <property type="component" value="Unassembled WGS sequence"/>
</dbReference>
<dbReference type="InterPro" id="IPR013815">
    <property type="entry name" value="ATP_grasp_subdomain_1"/>
</dbReference>
<dbReference type="PROSITE" id="PS50975">
    <property type="entry name" value="ATP_GRASP"/>
    <property type="match status" value="1"/>
</dbReference>
<dbReference type="RefSeq" id="WP_133734075.1">
    <property type="nucleotide sequence ID" value="NZ_SNXK01000004.1"/>
</dbReference>
<keyword evidence="1" id="KW-0436">Ligase</keyword>
<keyword evidence="2 4" id="KW-0547">Nucleotide-binding</keyword>
<dbReference type="Gene3D" id="3.30.470.20">
    <property type="entry name" value="ATP-grasp fold, B domain"/>
    <property type="match status" value="1"/>
</dbReference>
<dbReference type="Gene3D" id="3.30.1490.20">
    <property type="entry name" value="ATP-grasp fold, A domain"/>
    <property type="match status" value="1"/>
</dbReference>
<keyword evidence="7" id="KW-1185">Reference proteome</keyword>
<evidence type="ECO:0000313" key="7">
    <source>
        <dbReference type="Proteomes" id="UP000295087"/>
    </source>
</evidence>
<keyword evidence="3 4" id="KW-0067">ATP-binding</keyword>
<proteinExistence type="predicted"/>
<evidence type="ECO:0000256" key="2">
    <source>
        <dbReference type="ARBA" id="ARBA00022741"/>
    </source>
</evidence>
<accession>A0A4R6PHB5</accession>
<reference evidence="6 7" key="1">
    <citation type="submission" date="2019-03" db="EMBL/GenBank/DDBJ databases">
        <title>Genomic Encyclopedia of Type Strains, Phase IV (KMG-IV): sequencing the most valuable type-strain genomes for metagenomic binning, comparative biology and taxonomic classification.</title>
        <authorList>
            <person name="Goeker M."/>
        </authorList>
    </citation>
    <scope>NUCLEOTIDE SEQUENCE [LARGE SCALE GENOMIC DNA]</scope>
    <source>
        <strain evidence="6 7">DSM 44496</strain>
    </source>
</reference>
<sequence>MEISKLADEVVLLARSSDLVDIAASGEACLPVAVGDLRDIEQLVSALTRRGLSASDFDLICTADEFLIMPAAVLVDLGRTRGIGLRTATVLRDKAVQKEAVRHAMIPTARCRTVDRLSDLMNTDVGFPIVVKPHAGAASHDTCVVRDAADLACFARSLGDRAESRPWLAEEYVDGAEYHFDGVVRAGRIEFFSVGRYFAPLVGAREGRIVGSVLFDPVVDRDIFSAARVMAEDSLAAIGLRDGVFHLESFERGGEFVFGECAGRMAGGIIPLQVHQKYGVVLDQEWARVLMGAPPLHRRAPSPSSYGSIHLPARTEWSSFPGAEEIALMPGVLRVLMQVQPGGEVPDSRTGINVRTGQVLLEGGSVEAVERDANEIFNWFCSKAR</sequence>
<name>A0A4R6PHB5_NOCIG</name>
<dbReference type="AlphaFoldDB" id="A0A4R6PHB5"/>
<evidence type="ECO:0000256" key="4">
    <source>
        <dbReference type="PROSITE-ProRule" id="PRU00409"/>
    </source>
</evidence>
<protein>
    <submittedName>
        <fullName evidence="6">Biotin carboxylase</fullName>
    </submittedName>
</protein>
<gene>
    <name evidence="6" type="ORF">DFR75_10438</name>
</gene>
<organism evidence="6 7">
    <name type="scientific">Nocardia ignorata</name>
    <dbReference type="NCBI Taxonomy" id="145285"/>
    <lineage>
        <taxon>Bacteria</taxon>
        <taxon>Bacillati</taxon>
        <taxon>Actinomycetota</taxon>
        <taxon>Actinomycetes</taxon>
        <taxon>Mycobacteriales</taxon>
        <taxon>Nocardiaceae</taxon>
        <taxon>Nocardia</taxon>
    </lineage>
</organism>
<evidence type="ECO:0000259" key="5">
    <source>
        <dbReference type="PROSITE" id="PS50975"/>
    </source>
</evidence>
<dbReference type="PANTHER" id="PTHR43585">
    <property type="entry name" value="FUMIPYRROLE BIOSYNTHESIS PROTEIN C"/>
    <property type="match status" value="1"/>
</dbReference>
<dbReference type="EMBL" id="SNXK01000004">
    <property type="protein sequence ID" value="TDP37688.1"/>
    <property type="molecule type" value="Genomic_DNA"/>
</dbReference>
<feature type="domain" description="ATP-grasp" evidence="5">
    <location>
        <begin position="98"/>
        <end position="291"/>
    </location>
</feature>
<dbReference type="Gene3D" id="3.40.50.20">
    <property type="match status" value="1"/>
</dbReference>
<dbReference type="InterPro" id="IPR011761">
    <property type="entry name" value="ATP-grasp"/>
</dbReference>
<evidence type="ECO:0000256" key="3">
    <source>
        <dbReference type="ARBA" id="ARBA00022840"/>
    </source>
</evidence>
<dbReference type="SUPFAM" id="SSF56059">
    <property type="entry name" value="Glutathione synthetase ATP-binding domain-like"/>
    <property type="match status" value="1"/>
</dbReference>
<evidence type="ECO:0000256" key="1">
    <source>
        <dbReference type="ARBA" id="ARBA00022598"/>
    </source>
</evidence>